<accession>A0ACC3A5A6</accession>
<protein>
    <submittedName>
        <fullName evidence="1">Uncharacterized protein</fullName>
    </submittedName>
</protein>
<comment type="caution">
    <text evidence="1">The sequence shown here is derived from an EMBL/GenBank/DDBJ whole genome shotgun (WGS) entry which is preliminary data.</text>
</comment>
<reference evidence="1" key="1">
    <citation type="submission" date="2022-10" db="EMBL/GenBank/DDBJ databases">
        <title>Culturing micro-colonial fungi from biological soil crusts in the Mojave desert and describing Neophaeococcomyces mojavensis, and introducing the new genera and species Taxawa tesnikishii.</title>
        <authorList>
            <person name="Kurbessoian T."/>
            <person name="Stajich J.E."/>
        </authorList>
    </citation>
    <scope>NUCLEOTIDE SEQUENCE</scope>
    <source>
        <strain evidence="1">JES_112</strain>
    </source>
</reference>
<proteinExistence type="predicted"/>
<evidence type="ECO:0000313" key="2">
    <source>
        <dbReference type="Proteomes" id="UP001172386"/>
    </source>
</evidence>
<organism evidence="1 2">
    <name type="scientific">Neophaeococcomyces mojaviensis</name>
    <dbReference type="NCBI Taxonomy" id="3383035"/>
    <lineage>
        <taxon>Eukaryota</taxon>
        <taxon>Fungi</taxon>
        <taxon>Dikarya</taxon>
        <taxon>Ascomycota</taxon>
        <taxon>Pezizomycotina</taxon>
        <taxon>Eurotiomycetes</taxon>
        <taxon>Chaetothyriomycetidae</taxon>
        <taxon>Chaetothyriales</taxon>
        <taxon>Chaetothyriales incertae sedis</taxon>
        <taxon>Neophaeococcomyces</taxon>
    </lineage>
</organism>
<sequence length="431" mass="48300">MAPIEVSSVIGDIIDAFQNGLTIFRKSRGRKHKRRPPQITVDEDQRVQNSLSQRPRDIQRSYEQSVAKHGHRFEVGDSTSQTSLAQILLVLNTGLIKLLNHALSHDTRTRDQSRSDILTLSESAAIDTLSALSELNSRLTSASRIDLRLPQAFDDATTNGKSPRKNRALLSGVPDADKLEQNTQQRSSYSSQQLKRPSVSPRLANGGWIRSKSDPSVVSVVTPSKTPAKRSDRRRPSVSKAQTSTPAASSTDLPATNKRSPPPTYSQLTTKTPPQPKPKPEHLQAAVQQIRPFLEPIPEKQIQRHPSMYIVPSDFFDMFPPAIMPHYELQTLQQQQFPVIPLHSKPQQRIIHASSEGIRPRPPSMMTFMTASTKLGEIPDHKLPDRVLTEEQQVEIPMPYVIPDMLEQPMKKKKGFKFWKKQGTVQQAIAA</sequence>
<gene>
    <name evidence="1" type="ORF">H2198_005569</name>
</gene>
<keyword evidence="2" id="KW-1185">Reference proteome</keyword>
<name>A0ACC3A5A6_9EURO</name>
<dbReference type="EMBL" id="JAPDRQ010000093">
    <property type="protein sequence ID" value="KAJ9655568.1"/>
    <property type="molecule type" value="Genomic_DNA"/>
</dbReference>
<evidence type="ECO:0000313" key="1">
    <source>
        <dbReference type="EMBL" id="KAJ9655568.1"/>
    </source>
</evidence>
<dbReference type="Proteomes" id="UP001172386">
    <property type="component" value="Unassembled WGS sequence"/>
</dbReference>